<feature type="domain" description="FAD-binding" evidence="8">
    <location>
        <begin position="4"/>
        <end position="345"/>
    </location>
</feature>
<name>A0A6P0C4Q7_9RHOB</name>
<keyword evidence="6" id="KW-0560">Oxidoreductase</keyword>
<proteinExistence type="inferred from homology"/>
<dbReference type="Gene3D" id="3.50.50.60">
    <property type="entry name" value="FAD/NAD(P)-binding domain"/>
    <property type="match status" value="2"/>
</dbReference>
<dbReference type="GO" id="GO:0016705">
    <property type="term" value="F:oxidoreductase activity, acting on paired donors, with incorporation or reduction of molecular oxygen"/>
    <property type="evidence" value="ECO:0007669"/>
    <property type="project" value="InterPro"/>
</dbReference>
<reference evidence="9 10" key="1">
    <citation type="submission" date="2020-01" db="EMBL/GenBank/DDBJ databases">
        <title>Sulfitobacter sediminilitoris sp. nov., isolated from a tidal flat.</title>
        <authorList>
            <person name="Park S."/>
            <person name="Yoon J.-H."/>
        </authorList>
    </citation>
    <scope>NUCLEOTIDE SEQUENCE [LARGE SCALE GENOMIC DNA]</scope>
    <source>
        <strain evidence="9 10">JBTF-M27</strain>
    </source>
</reference>
<evidence type="ECO:0000256" key="7">
    <source>
        <dbReference type="ARBA" id="ARBA00023033"/>
    </source>
</evidence>
<dbReference type="Pfam" id="PF01494">
    <property type="entry name" value="FAD_binding_3"/>
    <property type="match status" value="1"/>
</dbReference>
<evidence type="ECO:0000256" key="6">
    <source>
        <dbReference type="ARBA" id="ARBA00023002"/>
    </source>
</evidence>
<evidence type="ECO:0000313" key="9">
    <source>
        <dbReference type="EMBL" id="NEK21139.1"/>
    </source>
</evidence>
<evidence type="ECO:0000313" key="10">
    <source>
        <dbReference type="Proteomes" id="UP000468591"/>
    </source>
</evidence>
<accession>A0A6P0C4Q7</accession>
<evidence type="ECO:0000256" key="2">
    <source>
        <dbReference type="ARBA" id="ARBA00004749"/>
    </source>
</evidence>
<dbReference type="GO" id="GO:0004497">
    <property type="term" value="F:monooxygenase activity"/>
    <property type="evidence" value="ECO:0007669"/>
    <property type="project" value="UniProtKB-KW"/>
</dbReference>
<protein>
    <submittedName>
        <fullName evidence="9">UbiH/UbiF family hydroxylase</fullName>
    </submittedName>
</protein>
<comment type="cofactor">
    <cofactor evidence="1">
        <name>FAD</name>
        <dbReference type="ChEBI" id="CHEBI:57692"/>
    </cofactor>
</comment>
<dbReference type="UniPathway" id="UPA00232"/>
<dbReference type="InterPro" id="IPR036188">
    <property type="entry name" value="FAD/NAD-bd_sf"/>
</dbReference>
<comment type="pathway">
    <text evidence="2">Cofactor biosynthesis; ubiquinone biosynthesis.</text>
</comment>
<evidence type="ECO:0000256" key="3">
    <source>
        <dbReference type="ARBA" id="ARBA00005349"/>
    </source>
</evidence>
<dbReference type="NCBIfam" id="NF005691">
    <property type="entry name" value="PRK07494.1"/>
    <property type="match status" value="1"/>
</dbReference>
<dbReference type="EMBL" id="JAABNT010000001">
    <property type="protein sequence ID" value="NEK21139.1"/>
    <property type="molecule type" value="Genomic_DNA"/>
</dbReference>
<gene>
    <name evidence="9" type="ORF">GV827_01805</name>
</gene>
<dbReference type="RefSeq" id="WP_164351976.1">
    <property type="nucleotide sequence ID" value="NZ_JAABNT010000001.1"/>
</dbReference>
<dbReference type="GO" id="GO:0006744">
    <property type="term" value="P:ubiquinone biosynthetic process"/>
    <property type="evidence" value="ECO:0007669"/>
    <property type="project" value="UniProtKB-UniPathway"/>
</dbReference>
<dbReference type="PRINTS" id="PR00420">
    <property type="entry name" value="RNGMNOXGNASE"/>
</dbReference>
<dbReference type="InterPro" id="IPR051205">
    <property type="entry name" value="UbiH/COQ6_monooxygenase"/>
</dbReference>
<keyword evidence="4" id="KW-0285">Flavoprotein</keyword>
<comment type="caution">
    <text evidence="9">The sequence shown here is derived from an EMBL/GenBank/DDBJ whole genome shotgun (WGS) entry which is preliminary data.</text>
</comment>
<keyword evidence="10" id="KW-1185">Reference proteome</keyword>
<dbReference type="PANTHER" id="PTHR43876:SF7">
    <property type="entry name" value="UBIQUINONE BIOSYNTHESIS MONOOXYGENASE COQ6, MITOCHONDRIAL"/>
    <property type="match status" value="1"/>
</dbReference>
<keyword evidence="5" id="KW-0274">FAD</keyword>
<dbReference type="GO" id="GO:0071949">
    <property type="term" value="F:FAD binding"/>
    <property type="evidence" value="ECO:0007669"/>
    <property type="project" value="InterPro"/>
</dbReference>
<evidence type="ECO:0000256" key="1">
    <source>
        <dbReference type="ARBA" id="ARBA00001974"/>
    </source>
</evidence>
<dbReference type="NCBIfam" id="TIGR01988">
    <property type="entry name" value="Ubi-OHases"/>
    <property type="match status" value="1"/>
</dbReference>
<dbReference type="AlphaFoldDB" id="A0A6P0C4Q7"/>
<evidence type="ECO:0000256" key="4">
    <source>
        <dbReference type="ARBA" id="ARBA00022630"/>
    </source>
</evidence>
<dbReference type="InterPro" id="IPR002938">
    <property type="entry name" value="FAD-bd"/>
</dbReference>
<evidence type="ECO:0000256" key="5">
    <source>
        <dbReference type="ARBA" id="ARBA00022827"/>
    </source>
</evidence>
<evidence type="ECO:0000259" key="8">
    <source>
        <dbReference type="Pfam" id="PF01494"/>
    </source>
</evidence>
<dbReference type="PANTHER" id="PTHR43876">
    <property type="entry name" value="UBIQUINONE BIOSYNTHESIS MONOOXYGENASE COQ6, MITOCHONDRIAL"/>
    <property type="match status" value="1"/>
</dbReference>
<sequence length="398" mass="43084">MTYDCDMLISGGGIAGLTAAAAFGTAGFDVICVDPAPPITDRDAEGADMRSTAMLQPAREVLEGAGVWDALAPHAASLQIMRVVDAGGEVAEPRVTREFNAAEISDMPFGWNFPNWLLRRELVGRLKALPNVDFRPGTGTTSLFTRTASAKVGLTDGTKIMTRLVVAADGRESPMRHAAGIDVHTRRYGQKALAFAVTHPIPHDNVSTEIHRTGGPFTLVPLPDRDGMPSSAIVWMDDGPETQRRAEMDVAAFEEEMSERSCHLFGPLTLVSPRNIWPIISQHAERLSGERIALIAEAAHVLPPIGAQGLNMSLKDLSTLLELAQANRDSFGDAKMLEAYHKARYSDVQLRINGIDLLNRVSQAHHPLARDARAAGLDALYAMAPVRKMLMQMGLGVR</sequence>
<keyword evidence="7" id="KW-0503">Monooxygenase</keyword>
<comment type="similarity">
    <text evidence="3">Belongs to the UbiH/COQ6 family.</text>
</comment>
<organism evidence="9 10">
    <name type="scientific">Sulfitobacter sediminilitoris</name>
    <dbReference type="NCBI Taxonomy" id="2698830"/>
    <lineage>
        <taxon>Bacteria</taxon>
        <taxon>Pseudomonadati</taxon>
        <taxon>Pseudomonadota</taxon>
        <taxon>Alphaproteobacteria</taxon>
        <taxon>Rhodobacterales</taxon>
        <taxon>Roseobacteraceae</taxon>
        <taxon>Sulfitobacter</taxon>
    </lineage>
</organism>
<dbReference type="Proteomes" id="UP000468591">
    <property type="component" value="Unassembled WGS sequence"/>
</dbReference>
<dbReference type="InterPro" id="IPR010971">
    <property type="entry name" value="UbiH/COQ6"/>
</dbReference>
<dbReference type="SUPFAM" id="SSF51905">
    <property type="entry name" value="FAD/NAD(P)-binding domain"/>
    <property type="match status" value="1"/>
</dbReference>